<dbReference type="AlphaFoldDB" id="A0A9E9CCH3"/>
<proteinExistence type="predicted"/>
<accession>A0A9E9CCH3</accession>
<dbReference type="Proteomes" id="UP001163152">
    <property type="component" value="Chromosome"/>
</dbReference>
<sequence length="73" mass="8100">MSEEQRLQTSASSGDRVFFTYFAAGKGIHNTARFGDSRLAWQFYTVAGFLHLIKLWLSPPPIPILTIATVAIS</sequence>
<dbReference type="RefSeq" id="WP_268613264.1">
    <property type="nucleotide sequence ID" value="NZ_CP113797.1"/>
</dbReference>
<name>A0A9E9CCH3_9CYAN</name>
<dbReference type="EMBL" id="CP113797">
    <property type="protein sequence ID" value="WAL62930.1"/>
    <property type="molecule type" value="Genomic_DNA"/>
</dbReference>
<evidence type="ECO:0000313" key="2">
    <source>
        <dbReference type="Proteomes" id="UP001163152"/>
    </source>
</evidence>
<dbReference type="KEGG" id="tsin:OXH18_14205"/>
<protein>
    <submittedName>
        <fullName evidence="1">Uncharacterized protein</fullName>
    </submittedName>
</protein>
<evidence type="ECO:0000313" key="1">
    <source>
        <dbReference type="EMBL" id="WAL62930.1"/>
    </source>
</evidence>
<keyword evidence="2" id="KW-1185">Reference proteome</keyword>
<gene>
    <name evidence="1" type="ORF">OXH18_14205</name>
</gene>
<organism evidence="1 2">
    <name type="scientific">Thermocoleostomius sinensis A174</name>
    <dbReference type="NCBI Taxonomy" id="2016057"/>
    <lineage>
        <taxon>Bacteria</taxon>
        <taxon>Bacillati</taxon>
        <taxon>Cyanobacteriota</taxon>
        <taxon>Cyanophyceae</taxon>
        <taxon>Oculatellales</taxon>
        <taxon>Oculatellaceae</taxon>
        <taxon>Thermocoleostomius</taxon>
    </lineage>
</organism>
<reference evidence="1" key="1">
    <citation type="submission" date="2022-12" db="EMBL/GenBank/DDBJ databases">
        <title>Polyphasic identification of a Novel Hot-Spring Cyanobacterium Ocullathermofonsia sinensis gen nov. sp. nov. and Genomic Insights on its Adaptations to the Thermal Habitat.</title>
        <authorList>
            <person name="Daroch M."/>
            <person name="Tang J."/>
            <person name="Jiang Y."/>
        </authorList>
    </citation>
    <scope>NUCLEOTIDE SEQUENCE</scope>
    <source>
        <strain evidence="1">PKUAC-SCTA174</strain>
    </source>
</reference>